<feature type="compositionally biased region" description="Low complexity" evidence="8">
    <location>
        <begin position="528"/>
        <end position="539"/>
    </location>
</feature>
<keyword evidence="7" id="KW-0175">Coiled coil</keyword>
<feature type="non-terminal residue" evidence="10">
    <location>
        <position position="1"/>
    </location>
</feature>
<evidence type="ECO:0000256" key="1">
    <source>
        <dbReference type="ARBA" id="ARBA00022730"/>
    </source>
</evidence>
<dbReference type="GO" id="GO:0045910">
    <property type="term" value="P:negative regulation of DNA recombination"/>
    <property type="evidence" value="ECO:0007669"/>
    <property type="project" value="InterPro"/>
</dbReference>
<name>A0A0F9GZM5_9ZZZZ</name>
<evidence type="ECO:0000256" key="6">
    <source>
        <dbReference type="ARBA" id="ARBA00023125"/>
    </source>
</evidence>
<dbReference type="GO" id="GO:0030983">
    <property type="term" value="F:mismatched DNA binding"/>
    <property type="evidence" value="ECO:0007669"/>
    <property type="project" value="InterPro"/>
</dbReference>
<protein>
    <recommendedName>
        <fullName evidence="9">DNA mismatch repair proteins mutS family domain-containing protein</fullName>
    </recommendedName>
</protein>
<dbReference type="SMART" id="SM00534">
    <property type="entry name" value="MUTSac"/>
    <property type="match status" value="1"/>
</dbReference>
<dbReference type="Pfam" id="PF00488">
    <property type="entry name" value="MutS_V"/>
    <property type="match status" value="1"/>
</dbReference>
<evidence type="ECO:0000256" key="7">
    <source>
        <dbReference type="SAM" id="Coils"/>
    </source>
</evidence>
<dbReference type="FunFam" id="3.40.50.300:FF:000830">
    <property type="entry name" value="Endonuclease MutS2"/>
    <property type="match status" value="1"/>
</dbReference>
<feature type="region of interest" description="Disordered" evidence="8">
    <location>
        <begin position="514"/>
        <end position="565"/>
    </location>
</feature>
<dbReference type="GO" id="GO:0140664">
    <property type="term" value="F:ATP-dependent DNA damage sensor activity"/>
    <property type="evidence" value="ECO:0007669"/>
    <property type="project" value="InterPro"/>
</dbReference>
<evidence type="ECO:0000256" key="4">
    <source>
        <dbReference type="ARBA" id="ARBA00022840"/>
    </source>
</evidence>
<evidence type="ECO:0000256" key="3">
    <source>
        <dbReference type="ARBA" id="ARBA00022801"/>
    </source>
</evidence>
<dbReference type="InterPro" id="IPR027417">
    <property type="entry name" value="P-loop_NTPase"/>
</dbReference>
<accession>A0A0F9GZM5</accession>
<dbReference type="AlphaFoldDB" id="A0A0F9GZM5"/>
<dbReference type="GO" id="GO:0004519">
    <property type="term" value="F:endonuclease activity"/>
    <property type="evidence" value="ECO:0007669"/>
    <property type="project" value="InterPro"/>
</dbReference>
<evidence type="ECO:0000313" key="10">
    <source>
        <dbReference type="EMBL" id="KKL96161.1"/>
    </source>
</evidence>
<sequence length="619" mass="69193">ELLDAERREIARLLNDLAIMIQNRREVLPKALRTLGQIDLICAKAQYAYQFDFTCPKMTERGGLRLHQARHPLLLDQAHQQEVQGLPPEQRHPVVPIDVRLGVDFDILLVTGSNTGGKTVALKTTALLAIMAQSGMHLPVGRGSELPVFRHVLLDVGDEQSLEQSLSTFGGHIRRVRNILRKADRYSLVLLDELGSGTDPDEGGAIGQAVLDELRRIGCLGMISTHLGILKVYAINHDRVDNASVEFDTRTLRPTYHLRIGEPGESHAITVAAAMGLPRHVIASARKHFGRKGRDFRRAIRATRDSRRESEAALTKAHAARMESETVQEQYVDKMAELQQLQRHFESWLASLAEFKPGDEIRVPSLNKVGQLVRVQFNKQIAVVDVDALQVEVPLSELIPDLGQGAVRQEIASLREQILRQARQAESIRAEAERQHAEYQRSLTHQRNRQRQFEQWLAELGRARVGQTVTIGRDPGRAKLLELNLPAGRAKVETRAGTIELPVQELFPQIGPFARRRKPTEPGRRARQQGTKGAKGAKAVKAEQKDRPIPRRSRDGAAAEANREAVLKTPPGGMLYVVPFHRQARLIRFNQDRNEAIVQAGAFEMQIPVADIEPVKDGK</sequence>
<dbReference type="GO" id="GO:0016887">
    <property type="term" value="F:ATP hydrolysis activity"/>
    <property type="evidence" value="ECO:0007669"/>
    <property type="project" value="InterPro"/>
</dbReference>
<evidence type="ECO:0000259" key="9">
    <source>
        <dbReference type="PROSITE" id="PS00486"/>
    </source>
</evidence>
<dbReference type="SUPFAM" id="SSF52540">
    <property type="entry name" value="P-loop containing nucleoside triphosphate hydrolases"/>
    <property type="match status" value="1"/>
</dbReference>
<dbReference type="GO" id="GO:0005524">
    <property type="term" value="F:ATP binding"/>
    <property type="evidence" value="ECO:0007669"/>
    <property type="project" value="UniProtKB-KW"/>
</dbReference>
<feature type="domain" description="DNA mismatch repair proteins mutS family" evidence="9">
    <location>
        <begin position="187"/>
        <end position="203"/>
    </location>
</feature>
<keyword evidence="6" id="KW-0238">DNA-binding</keyword>
<organism evidence="10">
    <name type="scientific">marine sediment metagenome</name>
    <dbReference type="NCBI Taxonomy" id="412755"/>
    <lineage>
        <taxon>unclassified sequences</taxon>
        <taxon>metagenomes</taxon>
        <taxon>ecological metagenomes</taxon>
    </lineage>
</organism>
<evidence type="ECO:0000256" key="5">
    <source>
        <dbReference type="ARBA" id="ARBA00022884"/>
    </source>
</evidence>
<dbReference type="NCBIfam" id="TIGR01069">
    <property type="entry name" value="mutS2"/>
    <property type="match status" value="1"/>
</dbReference>
<dbReference type="GO" id="GO:0006298">
    <property type="term" value="P:mismatch repair"/>
    <property type="evidence" value="ECO:0007669"/>
    <property type="project" value="InterPro"/>
</dbReference>
<dbReference type="Pfam" id="PF20297">
    <property type="entry name" value="MSSS"/>
    <property type="match status" value="1"/>
</dbReference>
<gene>
    <name evidence="10" type="ORF">LCGC14_1847240</name>
</gene>
<dbReference type="InterPro" id="IPR005747">
    <property type="entry name" value="MutS2"/>
</dbReference>
<dbReference type="InterPro" id="IPR045076">
    <property type="entry name" value="MutS"/>
</dbReference>
<keyword evidence="5" id="KW-0694">RNA-binding</keyword>
<evidence type="ECO:0000256" key="8">
    <source>
        <dbReference type="SAM" id="MobiDB-lite"/>
    </source>
</evidence>
<keyword evidence="1" id="KW-0699">rRNA-binding</keyword>
<dbReference type="InterPro" id="IPR000432">
    <property type="entry name" value="DNA_mismatch_repair_MutS_C"/>
</dbReference>
<evidence type="ECO:0000256" key="2">
    <source>
        <dbReference type="ARBA" id="ARBA00022741"/>
    </source>
</evidence>
<keyword evidence="3" id="KW-0378">Hydrolase</keyword>
<reference evidence="10" key="1">
    <citation type="journal article" date="2015" name="Nature">
        <title>Complex archaea that bridge the gap between prokaryotes and eukaryotes.</title>
        <authorList>
            <person name="Spang A."/>
            <person name="Saw J.H."/>
            <person name="Jorgensen S.L."/>
            <person name="Zaremba-Niedzwiedzka K."/>
            <person name="Martijn J."/>
            <person name="Lind A.E."/>
            <person name="van Eijk R."/>
            <person name="Schleper C."/>
            <person name="Guy L."/>
            <person name="Ettema T.J."/>
        </authorList>
    </citation>
    <scope>NUCLEOTIDE SEQUENCE</scope>
</reference>
<proteinExistence type="predicted"/>
<comment type="caution">
    <text evidence="10">The sequence shown here is derived from an EMBL/GenBank/DDBJ whole genome shotgun (WGS) entry which is preliminary data.</text>
</comment>
<keyword evidence="4" id="KW-0067">ATP-binding</keyword>
<dbReference type="GO" id="GO:0019843">
    <property type="term" value="F:rRNA binding"/>
    <property type="evidence" value="ECO:0007669"/>
    <property type="project" value="UniProtKB-KW"/>
</dbReference>
<dbReference type="InterPro" id="IPR046893">
    <property type="entry name" value="MSSS"/>
</dbReference>
<feature type="compositionally biased region" description="Basic and acidic residues" evidence="8">
    <location>
        <begin position="540"/>
        <end position="565"/>
    </location>
</feature>
<keyword evidence="2" id="KW-0547">Nucleotide-binding</keyword>
<feature type="coiled-coil region" evidence="7">
    <location>
        <begin position="411"/>
        <end position="449"/>
    </location>
</feature>
<dbReference type="PROSITE" id="PS00486">
    <property type="entry name" value="DNA_MISMATCH_REPAIR_2"/>
    <property type="match status" value="1"/>
</dbReference>
<dbReference type="EMBL" id="LAZR01018505">
    <property type="protein sequence ID" value="KKL96161.1"/>
    <property type="molecule type" value="Genomic_DNA"/>
</dbReference>
<dbReference type="PANTHER" id="PTHR48466">
    <property type="entry name" value="OS10G0509000 PROTEIN-RELATED"/>
    <property type="match status" value="1"/>
</dbReference>
<dbReference type="PANTHER" id="PTHR48466:SF2">
    <property type="entry name" value="OS10G0509000 PROTEIN"/>
    <property type="match status" value="1"/>
</dbReference>
<dbReference type="Gene3D" id="3.40.50.300">
    <property type="entry name" value="P-loop containing nucleotide triphosphate hydrolases"/>
    <property type="match status" value="1"/>
</dbReference>